<gene>
    <name evidence="2" type="ORF">DEIGR_200306</name>
</gene>
<feature type="transmembrane region" description="Helical" evidence="1">
    <location>
        <begin position="326"/>
        <end position="345"/>
    </location>
</feature>
<evidence type="ECO:0000313" key="3">
    <source>
        <dbReference type="Proteomes" id="UP000056209"/>
    </source>
</evidence>
<protein>
    <submittedName>
        <fullName evidence="2">Membrane protein</fullName>
    </submittedName>
</protein>
<feature type="transmembrane region" description="Helical" evidence="1">
    <location>
        <begin position="570"/>
        <end position="589"/>
    </location>
</feature>
<keyword evidence="1" id="KW-1133">Transmembrane helix</keyword>
<proteinExistence type="predicted"/>
<reference evidence="3" key="1">
    <citation type="submission" date="2015-11" db="EMBL/GenBank/DDBJ databases">
        <title>Draft Genome Sequence of the Radioresistant Bacterium Deinococcus grandis, Isolated from Freshwater Fish in Japan.</title>
        <authorList>
            <person name="Satoh K."/>
            <person name="Onodera T."/>
            <person name="Omoso K."/>
            <person name="Takeda-Yano K."/>
            <person name="Katayama T."/>
            <person name="Oono Y."/>
            <person name="Narumi I."/>
        </authorList>
    </citation>
    <scope>NUCLEOTIDE SEQUENCE [LARGE SCALE GENOMIC DNA]</scope>
    <source>
        <strain evidence="3">ATCC 43672</strain>
    </source>
</reference>
<comment type="caution">
    <text evidence="2">The sequence shown here is derived from an EMBL/GenBank/DDBJ whole genome shotgun (WGS) entry which is preliminary data.</text>
</comment>
<feature type="transmembrane region" description="Helical" evidence="1">
    <location>
        <begin position="298"/>
        <end position="319"/>
    </location>
</feature>
<feature type="transmembrane region" description="Helical" evidence="1">
    <location>
        <begin position="357"/>
        <end position="376"/>
    </location>
</feature>
<dbReference type="OrthoDB" id="9993397at2"/>
<feature type="transmembrane region" description="Helical" evidence="1">
    <location>
        <begin position="144"/>
        <end position="162"/>
    </location>
</feature>
<accession>A0A100HMG8</accession>
<dbReference type="Proteomes" id="UP000056209">
    <property type="component" value="Unassembled WGS sequence"/>
</dbReference>
<evidence type="ECO:0000313" key="2">
    <source>
        <dbReference type="EMBL" id="GAQ23451.1"/>
    </source>
</evidence>
<feature type="transmembrane region" description="Helical" evidence="1">
    <location>
        <begin position="527"/>
        <end position="550"/>
    </location>
</feature>
<feature type="transmembrane region" description="Helical" evidence="1">
    <location>
        <begin position="243"/>
        <end position="262"/>
    </location>
</feature>
<feature type="transmembrane region" description="Helical" evidence="1">
    <location>
        <begin position="209"/>
        <end position="231"/>
    </location>
</feature>
<keyword evidence="3" id="KW-1185">Reference proteome</keyword>
<organism evidence="2 3">
    <name type="scientific">Deinococcus grandis</name>
    <dbReference type="NCBI Taxonomy" id="57498"/>
    <lineage>
        <taxon>Bacteria</taxon>
        <taxon>Thermotogati</taxon>
        <taxon>Deinococcota</taxon>
        <taxon>Deinococci</taxon>
        <taxon>Deinococcales</taxon>
        <taxon>Deinococcaceae</taxon>
        <taxon>Deinococcus</taxon>
    </lineage>
</organism>
<sequence>MTASRRRTRLLLLALLLTGAYHGVLVLTRTGLKSAQAAEWLFLASAYARAPLDPFDDRWYGGVPLTGVSPLLPQLIGALSGPLGLEGAYAAAQFLAVLTLLYGTYRFTLLLGAGPRAAGVVTLLTLLGSALTLSVSVFGQLGAVLGAGLALNAAPALLAWVGRGRRRDLLGWAAGLLAAGAAHSAAPLLLLGTLALLPGVAGAARRRSVLAALAVPGTLLLLALPDALWVGEVTRVPRPDLRLGRSAWLTWALPLASLAWAAPALVRAVRTRWAGGAAGTPAQRLGTHWRAAPDSVRAALPGTLLLLAALGSLLLPVPWRAAPETLALLGALLLTPLSALAALRGWDAARGGARPPLALLVSATLVILGSVSLNALNATRVLEGPPLNLTPLLNFIEKDEHWRYRYLTVGFGTQLGRLSAQTRAATPSGLWHLPPDLPQPLAPPGAGAALPERLDLPGLGRLPEVLTHPDRAHLKFVYARSDVLDPLLFMHGWHNIGTLENGVVVWEREDIPPVPARLARPTLPAPLGALWGAAPLLALLVSALLLPLGVPAWRTDPPLPAGVARPADLILVPLTLCGAALALLLAQAYRPGWAAQRYLVSVTAQPATTGGLRGPYSRLDGARVQVTAAGPGRAQATVHERWWTPLGDRRATRRLDLTLGARGWQVREGGTGSVTLRRPTRSPQPEVVFYRAPRRITTNVTAPADVLDRPVLQVLPGRLTRDARGRVWYLSEVLCADARPADLTVTVILRVNGERVAQANVGLFAQHKLRSGERSPLRVQLPPLPGVTLDDLLTAGGAGRLSVEVGARAVVTGRHLDRPLVSRSRVRGGRIEVQARNASNGTVATPMALLTLFDGRGVSWVYAAAGPELPPGASWSFTLPAAPPATREVLAVPAPPHTDLVTVQPRPVPPGVFPLPGGGAYRLSFVTLPAPERP</sequence>
<dbReference type="EMBL" id="BCMS01000002">
    <property type="protein sequence ID" value="GAQ23451.1"/>
    <property type="molecule type" value="Genomic_DNA"/>
</dbReference>
<feature type="transmembrane region" description="Helical" evidence="1">
    <location>
        <begin position="87"/>
        <end position="105"/>
    </location>
</feature>
<evidence type="ECO:0000256" key="1">
    <source>
        <dbReference type="SAM" id="Phobius"/>
    </source>
</evidence>
<feature type="transmembrane region" description="Helical" evidence="1">
    <location>
        <begin position="169"/>
        <end position="197"/>
    </location>
</feature>
<keyword evidence="1" id="KW-0812">Transmembrane</keyword>
<feature type="transmembrane region" description="Helical" evidence="1">
    <location>
        <begin position="117"/>
        <end position="138"/>
    </location>
</feature>
<name>A0A100HMG8_9DEIO</name>
<dbReference type="RefSeq" id="WP_058979282.1">
    <property type="nucleotide sequence ID" value="NZ_BCMS01000002.1"/>
</dbReference>
<keyword evidence="1" id="KW-0472">Membrane</keyword>
<dbReference type="AlphaFoldDB" id="A0A100HMG8"/>